<dbReference type="VEuPathDB" id="TrichDB:TVAG_401350"/>
<dbReference type="EMBL" id="DS113381">
    <property type="protein sequence ID" value="EAY08281.1"/>
    <property type="molecule type" value="Genomic_DNA"/>
</dbReference>
<evidence type="ECO:0000313" key="1">
    <source>
        <dbReference type="EMBL" id="EAY08281.1"/>
    </source>
</evidence>
<reference evidence="1" key="2">
    <citation type="journal article" date="2007" name="Science">
        <title>Draft genome sequence of the sexually transmitted pathogen Trichomonas vaginalis.</title>
        <authorList>
            <person name="Carlton J.M."/>
            <person name="Hirt R.P."/>
            <person name="Silva J.C."/>
            <person name="Delcher A.L."/>
            <person name="Schatz M."/>
            <person name="Zhao Q."/>
            <person name="Wortman J.R."/>
            <person name="Bidwell S.L."/>
            <person name="Alsmark U.C.M."/>
            <person name="Besteiro S."/>
            <person name="Sicheritz-Ponten T."/>
            <person name="Noel C.J."/>
            <person name="Dacks J.B."/>
            <person name="Foster P.G."/>
            <person name="Simillion C."/>
            <person name="Van de Peer Y."/>
            <person name="Miranda-Saavedra D."/>
            <person name="Barton G.J."/>
            <person name="Westrop G.D."/>
            <person name="Mueller S."/>
            <person name="Dessi D."/>
            <person name="Fiori P.L."/>
            <person name="Ren Q."/>
            <person name="Paulsen I."/>
            <person name="Zhang H."/>
            <person name="Bastida-Corcuera F.D."/>
            <person name="Simoes-Barbosa A."/>
            <person name="Brown M.T."/>
            <person name="Hayes R.D."/>
            <person name="Mukherjee M."/>
            <person name="Okumura C.Y."/>
            <person name="Schneider R."/>
            <person name="Smith A.J."/>
            <person name="Vanacova S."/>
            <person name="Villalvazo M."/>
            <person name="Haas B.J."/>
            <person name="Pertea M."/>
            <person name="Feldblyum T.V."/>
            <person name="Utterback T.R."/>
            <person name="Shu C.L."/>
            <person name="Osoegawa K."/>
            <person name="de Jong P.J."/>
            <person name="Hrdy I."/>
            <person name="Horvathova L."/>
            <person name="Zubacova Z."/>
            <person name="Dolezal P."/>
            <person name="Malik S.B."/>
            <person name="Logsdon J.M. Jr."/>
            <person name="Henze K."/>
            <person name="Gupta A."/>
            <person name="Wang C.C."/>
            <person name="Dunne R.L."/>
            <person name="Upcroft J.A."/>
            <person name="Upcroft P."/>
            <person name="White O."/>
            <person name="Salzberg S.L."/>
            <person name="Tang P."/>
            <person name="Chiu C.-H."/>
            <person name="Lee Y.-S."/>
            <person name="Embley T.M."/>
            <person name="Coombs G.H."/>
            <person name="Mottram J.C."/>
            <person name="Tachezy J."/>
            <person name="Fraser-Liggett C.M."/>
            <person name="Johnson P.J."/>
        </authorList>
    </citation>
    <scope>NUCLEOTIDE SEQUENCE [LARGE SCALE GENOMIC DNA]</scope>
    <source>
        <strain evidence="1">G3</strain>
    </source>
</reference>
<dbReference type="InParanoid" id="A2EGA2"/>
<sequence length="150" mass="16464">MGYLLDFIVNNATFTDELPIPKDPIYAIFQADGLNESIATKPIQPQEKITWNHPVRAVLNLESLSQAHMYAQLCTLQENPPNKPSPYPIGYARIKLKSFPVGTPATFSFPLLNPSNTAITIATMSMTANITAMIPVVDTSSFAMGIPINR</sequence>
<name>A2EGA2_TRIV3</name>
<accession>A2EGA2</accession>
<keyword evidence="2" id="KW-1185">Reference proteome</keyword>
<gene>
    <name evidence="1" type="ORF">TVAG_401350</name>
</gene>
<dbReference type="AlphaFoldDB" id="A2EGA2"/>
<reference evidence="1" key="1">
    <citation type="submission" date="2006-10" db="EMBL/GenBank/DDBJ databases">
        <authorList>
            <person name="Amadeo P."/>
            <person name="Zhao Q."/>
            <person name="Wortman J."/>
            <person name="Fraser-Liggett C."/>
            <person name="Carlton J."/>
        </authorList>
    </citation>
    <scope>NUCLEOTIDE SEQUENCE</scope>
    <source>
        <strain evidence="1">G3</strain>
    </source>
</reference>
<proteinExistence type="predicted"/>
<protein>
    <submittedName>
        <fullName evidence="1">Uncharacterized protein</fullName>
    </submittedName>
</protein>
<dbReference type="VEuPathDB" id="TrichDB:TVAGG3_0236930"/>
<evidence type="ECO:0000313" key="2">
    <source>
        <dbReference type="Proteomes" id="UP000001542"/>
    </source>
</evidence>
<dbReference type="Proteomes" id="UP000001542">
    <property type="component" value="Unassembled WGS sequence"/>
</dbReference>
<organism evidence="1 2">
    <name type="scientific">Trichomonas vaginalis (strain ATCC PRA-98 / G3)</name>
    <dbReference type="NCBI Taxonomy" id="412133"/>
    <lineage>
        <taxon>Eukaryota</taxon>
        <taxon>Metamonada</taxon>
        <taxon>Parabasalia</taxon>
        <taxon>Trichomonadida</taxon>
        <taxon>Trichomonadidae</taxon>
        <taxon>Trichomonas</taxon>
    </lineage>
</organism>